<gene>
    <name evidence="2" type="ORF">ML536_01740</name>
</gene>
<dbReference type="Pfam" id="PF01370">
    <property type="entry name" value="Epimerase"/>
    <property type="match status" value="1"/>
</dbReference>
<reference evidence="2" key="1">
    <citation type="submission" date="2022-03" db="EMBL/GenBank/DDBJ databases">
        <title>The complete genome sequence of a Methyloterrigena soli.</title>
        <authorList>
            <person name="Zi Z."/>
        </authorList>
    </citation>
    <scope>NUCLEOTIDE SEQUENCE</scope>
    <source>
        <strain evidence="2">M48</strain>
    </source>
</reference>
<dbReference type="PANTHER" id="PTHR43245">
    <property type="entry name" value="BIFUNCTIONAL POLYMYXIN RESISTANCE PROTEIN ARNA"/>
    <property type="match status" value="1"/>
</dbReference>
<sequence length="305" mass="34402">MSYFKTGTGRRVLVTGSAGFAAPGIIKELLEAGYWVTTSDRELDPNSPGRHIVADLCNFGEVTELVEGFDTIVHLAATRMAGVRPASATFENNMISTYNIFRAASMMGVRRVIWASSCGIMGSPMGDISETGWASGVLRPEARAVPTKLPYVEEDDPRPMTTYHTSKVMCEWLAKQTQLWGTDTTFVSLRYGNMCYPEMYEEFRYSWAHPEARFYHLWNYVDMRDAAQACRLAIEADIKGAQEYFITAEDTFMNVPSRDLVKQYFPGATVNNELAEYGTLLSIDKARRELGYAPKYSWRNVMELD</sequence>
<organism evidence="2 3">
    <name type="scientific">Paradevosia shaoguanensis</name>
    <dbReference type="NCBI Taxonomy" id="1335043"/>
    <lineage>
        <taxon>Bacteria</taxon>
        <taxon>Pseudomonadati</taxon>
        <taxon>Pseudomonadota</taxon>
        <taxon>Alphaproteobacteria</taxon>
        <taxon>Hyphomicrobiales</taxon>
        <taxon>Devosiaceae</taxon>
        <taxon>Paradevosia</taxon>
    </lineage>
</organism>
<dbReference type="Gene3D" id="3.40.50.720">
    <property type="entry name" value="NAD(P)-binding Rossmann-like Domain"/>
    <property type="match status" value="1"/>
</dbReference>
<name>A0AA41QIQ5_9HYPH</name>
<evidence type="ECO:0000259" key="1">
    <source>
        <dbReference type="Pfam" id="PF01370"/>
    </source>
</evidence>
<keyword evidence="3" id="KW-1185">Reference proteome</keyword>
<feature type="domain" description="NAD-dependent epimerase/dehydratase" evidence="1">
    <location>
        <begin position="12"/>
        <end position="201"/>
    </location>
</feature>
<protein>
    <submittedName>
        <fullName evidence="2">NAD(P)-dependent oxidoreductase</fullName>
    </submittedName>
</protein>
<dbReference type="EMBL" id="JALAZD010000001">
    <property type="protein sequence ID" value="MCI0125542.1"/>
    <property type="molecule type" value="Genomic_DNA"/>
</dbReference>
<dbReference type="RefSeq" id="WP_035090536.1">
    <property type="nucleotide sequence ID" value="NZ_CP068983.1"/>
</dbReference>
<dbReference type="PANTHER" id="PTHR43245:SF55">
    <property type="entry name" value="NAD(P)-BINDING DOMAIN-CONTAINING PROTEIN"/>
    <property type="match status" value="1"/>
</dbReference>
<dbReference type="CDD" id="cd08946">
    <property type="entry name" value="SDR_e"/>
    <property type="match status" value="1"/>
</dbReference>
<dbReference type="InterPro" id="IPR001509">
    <property type="entry name" value="Epimerase_deHydtase"/>
</dbReference>
<dbReference type="AlphaFoldDB" id="A0AA41QIQ5"/>
<evidence type="ECO:0000313" key="2">
    <source>
        <dbReference type="EMBL" id="MCI0125542.1"/>
    </source>
</evidence>
<dbReference type="SUPFAM" id="SSF51735">
    <property type="entry name" value="NAD(P)-binding Rossmann-fold domains"/>
    <property type="match status" value="1"/>
</dbReference>
<accession>A0AA41QIQ5</accession>
<dbReference type="InterPro" id="IPR036291">
    <property type="entry name" value="NAD(P)-bd_dom_sf"/>
</dbReference>
<evidence type="ECO:0000313" key="3">
    <source>
        <dbReference type="Proteomes" id="UP001156140"/>
    </source>
</evidence>
<proteinExistence type="predicted"/>
<dbReference type="InterPro" id="IPR050177">
    <property type="entry name" value="Lipid_A_modif_metabolic_enz"/>
</dbReference>
<dbReference type="Proteomes" id="UP001156140">
    <property type="component" value="Unassembled WGS sequence"/>
</dbReference>
<comment type="caution">
    <text evidence="2">The sequence shown here is derived from an EMBL/GenBank/DDBJ whole genome shotgun (WGS) entry which is preliminary data.</text>
</comment>